<dbReference type="OMA" id="KETAYRH"/>
<dbReference type="NCBIfam" id="TIGR01640">
    <property type="entry name" value="F_box_assoc_1"/>
    <property type="match status" value="1"/>
</dbReference>
<dbReference type="InterPro" id="IPR011043">
    <property type="entry name" value="Gal_Oxase/kelch_b-propeller"/>
</dbReference>
<dbReference type="InterPro" id="IPR017451">
    <property type="entry name" value="F-box-assoc_interact_dom"/>
</dbReference>
<dbReference type="Gramene" id="PRQ48183">
    <property type="protein sequence ID" value="PRQ48183"/>
    <property type="gene ID" value="RchiOBHm_Chr2g0107841"/>
</dbReference>
<organism evidence="2 3">
    <name type="scientific">Rosa chinensis</name>
    <name type="common">China rose</name>
    <dbReference type="NCBI Taxonomy" id="74649"/>
    <lineage>
        <taxon>Eukaryota</taxon>
        <taxon>Viridiplantae</taxon>
        <taxon>Streptophyta</taxon>
        <taxon>Embryophyta</taxon>
        <taxon>Tracheophyta</taxon>
        <taxon>Spermatophyta</taxon>
        <taxon>Magnoliopsida</taxon>
        <taxon>eudicotyledons</taxon>
        <taxon>Gunneridae</taxon>
        <taxon>Pentapetalae</taxon>
        <taxon>rosids</taxon>
        <taxon>fabids</taxon>
        <taxon>Rosales</taxon>
        <taxon>Rosaceae</taxon>
        <taxon>Rosoideae</taxon>
        <taxon>Rosoideae incertae sedis</taxon>
        <taxon>Rosa</taxon>
    </lineage>
</organism>
<dbReference type="SUPFAM" id="SSF50965">
    <property type="entry name" value="Galactose oxidase, central domain"/>
    <property type="match status" value="1"/>
</dbReference>
<name>A0A2P6RP26_ROSCH</name>
<keyword evidence="3" id="KW-1185">Reference proteome</keyword>
<evidence type="ECO:0000259" key="1">
    <source>
        <dbReference type="PROSITE" id="PS50181"/>
    </source>
</evidence>
<dbReference type="AlphaFoldDB" id="A0A2P6RP26"/>
<dbReference type="PANTHER" id="PTHR31672:SF13">
    <property type="entry name" value="F-BOX PROTEIN CPR30-LIKE"/>
    <property type="match status" value="1"/>
</dbReference>
<protein>
    <submittedName>
        <fullName evidence="2">Putative F-box domain, galactose oxidase/kelch, beta-propeller, F-box associated interaction</fullName>
    </submittedName>
</protein>
<dbReference type="Pfam" id="PF07734">
    <property type="entry name" value="FBA_1"/>
    <property type="match status" value="1"/>
</dbReference>
<dbReference type="Pfam" id="PF00646">
    <property type="entry name" value="F-box"/>
    <property type="match status" value="1"/>
</dbReference>
<reference evidence="2 3" key="1">
    <citation type="journal article" date="2018" name="Nat. Genet.">
        <title>The Rosa genome provides new insights in the design of modern roses.</title>
        <authorList>
            <person name="Bendahmane M."/>
        </authorList>
    </citation>
    <scope>NUCLEOTIDE SEQUENCE [LARGE SCALE GENOMIC DNA]</scope>
    <source>
        <strain evidence="3">cv. Old Blush</strain>
    </source>
</reference>
<dbReference type="InterPro" id="IPR006527">
    <property type="entry name" value="F-box-assoc_dom_typ1"/>
</dbReference>
<evidence type="ECO:0000313" key="3">
    <source>
        <dbReference type="Proteomes" id="UP000238479"/>
    </source>
</evidence>
<dbReference type="CDD" id="cd22157">
    <property type="entry name" value="F-box_AtFBW1-like"/>
    <property type="match status" value="1"/>
</dbReference>
<dbReference type="STRING" id="74649.A0A2P6RP26"/>
<dbReference type="PANTHER" id="PTHR31672">
    <property type="entry name" value="BNACNNG10540D PROTEIN"/>
    <property type="match status" value="1"/>
</dbReference>
<accession>A0A2P6RP26</accession>
<sequence>MAETEELPEEIIVNILTWLPLKSLIRFTSVSKRLHSIILSDPKFAQSQLKAARQQKTLSRRLLVSTDYFPYNCGPQFESLRLDHTSSFGDPSSVTKLSLPFPPPRFCHIKLLGSCNGLVFLVIFSFGEKLFYIWNPAIGLFKQLPDPGFPCTGSLPPVTASFYGVGYLSATDDYKVLAACRDGFHETEKEVRIFSVRTHLWESIESLSDVRLGSRGTLSNNALHWLNHQNEHEMVSFDLAVQEFRRMALPTFDHDGESLSRLGVYGGCLCVSRIPEGACDSIDLWVMKEYDVCDSWSMLFSLKLSHPLELHCFHSYIAEFLIVESSTVAASVSGPGITLINIDHNGDDKLGQYMVEGHVISMIEYEESLLWIGGYHPVEEKEQVQILEIHQKASQS</sequence>
<dbReference type="PROSITE" id="PS50181">
    <property type="entry name" value="FBOX"/>
    <property type="match status" value="1"/>
</dbReference>
<comment type="caution">
    <text evidence="2">The sequence shown here is derived from an EMBL/GenBank/DDBJ whole genome shotgun (WGS) entry which is preliminary data.</text>
</comment>
<dbReference type="InterPro" id="IPR001810">
    <property type="entry name" value="F-box_dom"/>
</dbReference>
<dbReference type="InterPro" id="IPR050796">
    <property type="entry name" value="SCF_F-box_component"/>
</dbReference>
<dbReference type="SUPFAM" id="SSF81383">
    <property type="entry name" value="F-box domain"/>
    <property type="match status" value="1"/>
</dbReference>
<dbReference type="EMBL" id="PDCK01000040">
    <property type="protein sequence ID" value="PRQ48183.1"/>
    <property type="molecule type" value="Genomic_DNA"/>
</dbReference>
<dbReference type="InterPro" id="IPR036047">
    <property type="entry name" value="F-box-like_dom_sf"/>
</dbReference>
<dbReference type="Gene3D" id="1.20.1280.50">
    <property type="match status" value="1"/>
</dbReference>
<gene>
    <name evidence="2" type="ORF">RchiOBHm_Chr2g0107841</name>
</gene>
<proteinExistence type="predicted"/>
<dbReference type="OrthoDB" id="1152154at2759"/>
<dbReference type="SMART" id="SM00256">
    <property type="entry name" value="FBOX"/>
    <property type="match status" value="1"/>
</dbReference>
<dbReference type="Proteomes" id="UP000238479">
    <property type="component" value="Chromosome 2"/>
</dbReference>
<feature type="domain" description="F-box" evidence="1">
    <location>
        <begin position="1"/>
        <end position="47"/>
    </location>
</feature>
<evidence type="ECO:0000313" key="2">
    <source>
        <dbReference type="EMBL" id="PRQ48183.1"/>
    </source>
</evidence>